<dbReference type="FunFam" id="3.30.460.10:FF:000018">
    <property type="entry name" value="Mitochondrial assembly of ribosomal large subunit 1"/>
    <property type="match status" value="1"/>
</dbReference>
<dbReference type="SUPFAM" id="SSF81301">
    <property type="entry name" value="Nucleotidyltransferase"/>
    <property type="match status" value="1"/>
</dbReference>
<dbReference type="Proteomes" id="UP000472277">
    <property type="component" value="Unassembled WGS sequence"/>
</dbReference>
<keyword evidence="7" id="KW-1185">Reference proteome</keyword>
<dbReference type="OrthoDB" id="21330at2759"/>
<evidence type="ECO:0000313" key="7">
    <source>
        <dbReference type="Proteomes" id="UP000472277"/>
    </source>
</evidence>
<evidence type="ECO:0000256" key="5">
    <source>
        <dbReference type="ARBA" id="ARBA00073331"/>
    </source>
</evidence>
<comment type="subcellular location">
    <subcellularLocation>
        <location evidence="1">Mitochondrion</location>
    </subcellularLocation>
</comment>
<dbReference type="FunCoup" id="A0A674CAN7">
    <property type="interactions" value="369"/>
</dbReference>
<evidence type="ECO:0000256" key="1">
    <source>
        <dbReference type="ARBA" id="ARBA00004173"/>
    </source>
</evidence>
<name>A0A674CAN7_SALTR</name>
<organism evidence="6 7">
    <name type="scientific">Salmo trutta</name>
    <name type="common">Brown trout</name>
    <dbReference type="NCBI Taxonomy" id="8032"/>
    <lineage>
        <taxon>Eukaryota</taxon>
        <taxon>Metazoa</taxon>
        <taxon>Chordata</taxon>
        <taxon>Craniata</taxon>
        <taxon>Vertebrata</taxon>
        <taxon>Euteleostomi</taxon>
        <taxon>Actinopterygii</taxon>
        <taxon>Neopterygii</taxon>
        <taxon>Teleostei</taxon>
        <taxon>Protacanthopterygii</taxon>
        <taxon>Salmoniformes</taxon>
        <taxon>Salmonidae</taxon>
        <taxon>Salmoninae</taxon>
        <taxon>Salmo</taxon>
    </lineage>
</organism>
<proteinExistence type="inferred from homology"/>
<dbReference type="KEGG" id="stru:115187750"/>
<gene>
    <name evidence="6" type="primary">MALSU1</name>
    <name evidence="6" type="synonym">LOC115187750</name>
</gene>
<sequence>MCVLNCSRQFLSRILSHNVLRGYTGVVRGASLIAKARRSTEFLYRRYTCLASQQMHPHLSAFYNGIRRYYADLHNEESVSKLDSPGKFLAQDEYEMQSDSSQRNPQEDFNMDVLVSLLRQENAADICVIKVPEDIKYTDYFIVVSGSSSRHLRAMALYAIKVYKYMKKDGDPHAKIEGKDADDWMCIDFGRMVVHFMLPETREVYELEKLWTLRSLDEQLSSIPVETLPEDFIYGAHVNVTK</sequence>
<dbReference type="InterPro" id="IPR043519">
    <property type="entry name" value="NT_sf"/>
</dbReference>
<accession>A0A674CAN7</accession>
<dbReference type="NCBIfam" id="TIGR00090">
    <property type="entry name" value="rsfS_iojap_ybeB"/>
    <property type="match status" value="1"/>
</dbReference>
<comment type="similarity">
    <text evidence="2">Belongs to the Iojap/RsfS family.</text>
</comment>
<reference evidence="6" key="2">
    <citation type="submission" date="2025-09" db="UniProtKB">
        <authorList>
            <consortium name="Ensembl"/>
        </authorList>
    </citation>
    <scope>IDENTIFICATION</scope>
</reference>
<dbReference type="InParanoid" id="A0A674CAN7"/>
<evidence type="ECO:0000256" key="3">
    <source>
        <dbReference type="ARBA" id="ARBA00023128"/>
    </source>
</evidence>
<keyword evidence="3" id="KW-0496">Mitochondrion</keyword>
<dbReference type="GO" id="GO:0005739">
    <property type="term" value="C:mitochondrion"/>
    <property type="evidence" value="ECO:0007669"/>
    <property type="project" value="UniProtKB-SubCell"/>
</dbReference>
<dbReference type="HAMAP" id="MF_01477">
    <property type="entry name" value="Iojap_RsfS"/>
    <property type="match status" value="1"/>
</dbReference>
<dbReference type="Gene3D" id="3.30.460.10">
    <property type="entry name" value="Beta Polymerase, domain 2"/>
    <property type="match status" value="1"/>
</dbReference>
<dbReference type="GeneTree" id="ENSGT00390000015035"/>
<dbReference type="PANTHER" id="PTHR21043">
    <property type="entry name" value="IOJAP SUPERFAMILY ORTHOLOG"/>
    <property type="match status" value="1"/>
</dbReference>
<evidence type="ECO:0000313" key="6">
    <source>
        <dbReference type="Ensembl" id="ENSSTUP00000080672.1"/>
    </source>
</evidence>
<dbReference type="GO" id="GO:0090071">
    <property type="term" value="P:negative regulation of ribosome biogenesis"/>
    <property type="evidence" value="ECO:0007669"/>
    <property type="project" value="TreeGrafter"/>
</dbReference>
<dbReference type="GO" id="GO:0043023">
    <property type="term" value="F:ribosomal large subunit binding"/>
    <property type="evidence" value="ECO:0007669"/>
    <property type="project" value="TreeGrafter"/>
</dbReference>
<comment type="function">
    <text evidence="4">Required for normal mitochondrial ribosome function and mitochondrial translation. May play a role in ribosome biogenesis by preventing premature association of the 28S and 39S ribosomal subunits. Interacts with mitochondrial ribosomal protein uL14m (MRPL14), probably blocking formation of intersubunit bridge B8, preventing association of the 28S and 39S ribosomal subunits. Addition to isolated mitochondrial ribosomal subunits partially inhibits translation, probably by interfering with the association of the 28S and 39S ribosomal subunits and the formation of functional ribosomes. May also participate in the assembly and/or regulation of the stability of the large subunit of the mitochondrial ribosome. May function as a ribosomal silencing factor.</text>
</comment>
<reference evidence="6" key="1">
    <citation type="submission" date="2025-08" db="UniProtKB">
        <authorList>
            <consortium name="Ensembl"/>
        </authorList>
    </citation>
    <scope>IDENTIFICATION</scope>
</reference>
<protein>
    <recommendedName>
        <fullName evidence="5">Mitochondrial assembly of ribosomal large subunit protein 1</fullName>
    </recommendedName>
</protein>
<evidence type="ECO:0000256" key="2">
    <source>
        <dbReference type="ARBA" id="ARBA00010574"/>
    </source>
</evidence>
<dbReference type="Ensembl" id="ENSSTUT00000085888.1">
    <property type="protein sequence ID" value="ENSSTUP00000080672.1"/>
    <property type="gene ID" value="ENSSTUG00000035588.1"/>
</dbReference>
<dbReference type="InterPro" id="IPR004394">
    <property type="entry name" value="Iojap/RsfS/C7orf30"/>
</dbReference>
<evidence type="ECO:0000256" key="4">
    <source>
        <dbReference type="ARBA" id="ARBA00053669"/>
    </source>
</evidence>
<dbReference type="GO" id="GO:0017148">
    <property type="term" value="P:negative regulation of translation"/>
    <property type="evidence" value="ECO:0007669"/>
    <property type="project" value="TreeGrafter"/>
</dbReference>
<dbReference type="AlphaFoldDB" id="A0A674CAN7"/>
<dbReference type="PANTHER" id="PTHR21043:SF0">
    <property type="entry name" value="MITOCHONDRIAL ASSEMBLY OF RIBOSOMAL LARGE SUBUNIT PROTEIN 1"/>
    <property type="match status" value="1"/>
</dbReference>
<dbReference type="Pfam" id="PF02410">
    <property type="entry name" value="RsfS"/>
    <property type="match status" value="1"/>
</dbReference>